<evidence type="ECO:0000256" key="8">
    <source>
        <dbReference type="ARBA" id="ARBA00023136"/>
    </source>
</evidence>
<reference evidence="12" key="1">
    <citation type="submission" date="2016-06" db="UniProtKB">
        <authorList>
            <consortium name="WormBaseParasite"/>
        </authorList>
    </citation>
    <scope>IDENTIFICATION</scope>
</reference>
<comment type="similarity">
    <text evidence="3">Belongs to the NIP3 family.</text>
</comment>
<sequence length="107" mass="12497">MDLDQNLEKVRCRLAKDYGSLPRNMDWNWVWSSRPEVTPPKIYGFRHRKWTSVITPPNSPTTPSSIEQRSLSLRHSRLIECQWFSVEVLSFFLLSNVLVLVLGFYAG</sequence>
<evidence type="ECO:0000256" key="3">
    <source>
        <dbReference type="ARBA" id="ARBA00007710"/>
    </source>
</evidence>
<keyword evidence="7" id="KW-0496">Mitochondrion</keyword>
<evidence type="ECO:0000256" key="7">
    <source>
        <dbReference type="ARBA" id="ARBA00023128"/>
    </source>
</evidence>
<evidence type="ECO:0000256" key="9">
    <source>
        <dbReference type="SAM" id="Phobius"/>
    </source>
</evidence>
<evidence type="ECO:0000256" key="6">
    <source>
        <dbReference type="ARBA" id="ARBA00022989"/>
    </source>
</evidence>
<keyword evidence="4 9" id="KW-0812">Transmembrane</keyword>
<dbReference type="GO" id="GO:0005741">
    <property type="term" value="C:mitochondrial outer membrane"/>
    <property type="evidence" value="ECO:0007669"/>
    <property type="project" value="TreeGrafter"/>
</dbReference>
<evidence type="ECO:0000313" key="12">
    <source>
        <dbReference type="WBParaSite" id="SBAD_0000882201-mRNA-1"/>
    </source>
</evidence>
<keyword evidence="6 9" id="KW-1133">Transmembrane helix</keyword>
<proteinExistence type="inferred from homology"/>
<dbReference type="PANTHER" id="PTHR15186:SF5">
    <property type="entry name" value="BNIP3, ISOFORM A"/>
    <property type="match status" value="1"/>
</dbReference>
<dbReference type="GO" id="GO:0005634">
    <property type="term" value="C:nucleus"/>
    <property type="evidence" value="ECO:0007669"/>
    <property type="project" value="TreeGrafter"/>
</dbReference>
<keyword evidence="5" id="KW-0053">Apoptosis</keyword>
<organism evidence="12">
    <name type="scientific">Soboliphyme baturini</name>
    <dbReference type="NCBI Taxonomy" id="241478"/>
    <lineage>
        <taxon>Eukaryota</taxon>
        <taxon>Metazoa</taxon>
        <taxon>Ecdysozoa</taxon>
        <taxon>Nematoda</taxon>
        <taxon>Enoplea</taxon>
        <taxon>Dorylaimia</taxon>
        <taxon>Dioctophymatida</taxon>
        <taxon>Dioctophymatoidea</taxon>
        <taxon>Soboliphymatidae</taxon>
        <taxon>Soboliphyme</taxon>
    </lineage>
</organism>
<protein>
    <submittedName>
        <fullName evidence="12">Transmembrane protein</fullName>
    </submittedName>
</protein>
<evidence type="ECO:0000256" key="2">
    <source>
        <dbReference type="ARBA" id="ARBA00004325"/>
    </source>
</evidence>
<reference evidence="10 11" key="2">
    <citation type="submission" date="2018-11" db="EMBL/GenBank/DDBJ databases">
        <authorList>
            <consortium name="Pathogen Informatics"/>
        </authorList>
    </citation>
    <scope>NUCLEOTIDE SEQUENCE [LARGE SCALE GENOMIC DNA]</scope>
</reference>
<dbReference type="AlphaFoldDB" id="A0A183IY13"/>
<dbReference type="Pfam" id="PF06553">
    <property type="entry name" value="BNIP3"/>
    <property type="match status" value="1"/>
</dbReference>
<dbReference type="Proteomes" id="UP000270296">
    <property type="component" value="Unassembled WGS sequence"/>
</dbReference>
<evidence type="ECO:0000313" key="11">
    <source>
        <dbReference type="Proteomes" id="UP000270296"/>
    </source>
</evidence>
<evidence type="ECO:0000313" key="10">
    <source>
        <dbReference type="EMBL" id="VDP17552.1"/>
    </source>
</evidence>
<evidence type="ECO:0000256" key="1">
    <source>
        <dbReference type="ARBA" id="ARBA00004167"/>
    </source>
</evidence>
<evidence type="ECO:0000256" key="4">
    <source>
        <dbReference type="ARBA" id="ARBA00022692"/>
    </source>
</evidence>
<dbReference type="GO" id="GO:0042802">
    <property type="term" value="F:identical protein binding"/>
    <property type="evidence" value="ECO:0007669"/>
    <property type="project" value="UniProtKB-ARBA"/>
</dbReference>
<dbReference type="WBParaSite" id="SBAD_0000882201-mRNA-1">
    <property type="protein sequence ID" value="SBAD_0000882201-mRNA-1"/>
    <property type="gene ID" value="SBAD_0000882201"/>
</dbReference>
<dbReference type="GO" id="GO:0043065">
    <property type="term" value="P:positive regulation of apoptotic process"/>
    <property type="evidence" value="ECO:0007669"/>
    <property type="project" value="InterPro"/>
</dbReference>
<name>A0A183IY13_9BILA</name>
<comment type="subcellular location">
    <subcellularLocation>
        <location evidence="1">Membrane</location>
        <topology evidence="1">Single-pass membrane protein</topology>
    </subcellularLocation>
    <subcellularLocation>
        <location evidence="2">Mitochondrion membrane</location>
    </subcellularLocation>
</comment>
<accession>A0A183IY13</accession>
<keyword evidence="8 9" id="KW-0472">Membrane</keyword>
<evidence type="ECO:0000256" key="5">
    <source>
        <dbReference type="ARBA" id="ARBA00022703"/>
    </source>
</evidence>
<dbReference type="GO" id="GO:0097345">
    <property type="term" value="P:mitochondrial outer membrane permeabilization"/>
    <property type="evidence" value="ECO:0007669"/>
    <property type="project" value="TreeGrafter"/>
</dbReference>
<gene>
    <name evidence="10" type="ORF">SBAD_LOCUS8511</name>
</gene>
<dbReference type="PANTHER" id="PTHR15186">
    <property type="entry name" value="RE48077P"/>
    <property type="match status" value="1"/>
</dbReference>
<dbReference type="OrthoDB" id="5857140at2759"/>
<keyword evidence="11" id="KW-1185">Reference proteome</keyword>
<dbReference type="EMBL" id="UZAM01011671">
    <property type="protein sequence ID" value="VDP17552.1"/>
    <property type="molecule type" value="Genomic_DNA"/>
</dbReference>
<feature type="transmembrane region" description="Helical" evidence="9">
    <location>
        <begin position="83"/>
        <end position="106"/>
    </location>
</feature>
<dbReference type="InterPro" id="IPR010548">
    <property type="entry name" value="BNIP3"/>
</dbReference>